<dbReference type="InterPro" id="IPR003006">
    <property type="entry name" value="Ig/MHC_CS"/>
</dbReference>
<evidence type="ECO:0000313" key="6">
    <source>
        <dbReference type="Proteomes" id="UP001479290"/>
    </source>
</evidence>
<dbReference type="Proteomes" id="UP001479290">
    <property type="component" value="Unassembled WGS sequence"/>
</dbReference>
<evidence type="ECO:0000256" key="1">
    <source>
        <dbReference type="ARBA" id="ARBA00023157"/>
    </source>
</evidence>
<dbReference type="EMBL" id="JAWDJR010000003">
    <property type="protein sequence ID" value="KAK9977790.1"/>
    <property type="molecule type" value="Genomic_DNA"/>
</dbReference>
<keyword evidence="3" id="KW-1133">Transmembrane helix</keyword>
<feature type="domain" description="Ig-like" evidence="4">
    <location>
        <begin position="51"/>
        <end position="138"/>
    </location>
</feature>
<keyword evidence="6" id="KW-1185">Reference proteome</keyword>
<keyword evidence="3" id="KW-0812">Transmembrane</keyword>
<feature type="domain" description="Ig-like" evidence="4">
    <location>
        <begin position="253"/>
        <end position="345"/>
    </location>
</feature>
<dbReference type="InterPro" id="IPR003597">
    <property type="entry name" value="Ig_C1-set"/>
</dbReference>
<proteinExistence type="predicted"/>
<dbReference type="SMART" id="SM00407">
    <property type="entry name" value="IGc1"/>
    <property type="match status" value="2"/>
</dbReference>
<reference evidence="5 6" key="1">
    <citation type="submission" date="2024-05" db="EMBL/GenBank/DDBJ databases">
        <title>A high-quality chromosomal-level genome assembly of Topmouth culter (Culter alburnus).</title>
        <authorList>
            <person name="Zhao H."/>
        </authorList>
    </citation>
    <scope>NUCLEOTIDE SEQUENCE [LARGE SCALE GENOMIC DNA]</scope>
    <source>
        <strain evidence="5">CATC2023</strain>
        <tissue evidence="5">Muscle</tissue>
    </source>
</reference>
<evidence type="ECO:0000259" key="4">
    <source>
        <dbReference type="PROSITE" id="PS50835"/>
    </source>
</evidence>
<dbReference type="PANTHER" id="PTHR23411">
    <property type="entry name" value="TAPASIN"/>
    <property type="match status" value="1"/>
</dbReference>
<protein>
    <recommendedName>
        <fullName evidence="4">Ig-like domain-containing protein</fullName>
    </recommendedName>
</protein>
<keyword evidence="3" id="KW-0472">Membrane</keyword>
<name>A0AAW2B0A9_CULAL</name>
<accession>A0AAW2B0A9</accession>
<sequence>MTCREKNSRLNRSLDLLNRAHVLIFLFFFFLLHVILIVYKLVLIAVTPQTPTLSLVPVVTPKRTSVMCVIEDFYPKNLIVQWKVNNNITSQLKPESKQNKDTGLYTAYSFYEVSSETWHTKTDYTCEVTHQKNTIPVTKNFEAKLTLLLKPPIERELFVNNKVILQAVVSGEVKKTVQEASVSCTVKDVKVADITPGNIVSSKDTPPFIIHNVTIDTQKWFNGETVTCTIHDTNNNRDIKQEIHFDKGDKSKPKVTIYKPDNGTDHGSLVCEVTSPKLGDVYIMWMVGNESIEGRTSAPILREDSTSVVSILTIPKKTYEKPQTTVTCAVKHANMDNMASPLQVTTSLTEPPEPEKGFALNCNNDVLEEDEFRSLWSTATSFIFLFLFSLTYSAVLSLLRMKQ</sequence>
<feature type="transmembrane region" description="Helical" evidence="3">
    <location>
        <begin position="21"/>
        <end position="46"/>
    </location>
</feature>
<dbReference type="Pfam" id="PF07654">
    <property type="entry name" value="C1-set"/>
    <property type="match status" value="2"/>
</dbReference>
<dbReference type="PROSITE" id="PS00290">
    <property type="entry name" value="IG_MHC"/>
    <property type="match status" value="1"/>
</dbReference>
<keyword evidence="1" id="KW-1015">Disulfide bond</keyword>
<dbReference type="SUPFAM" id="SSF48726">
    <property type="entry name" value="Immunoglobulin"/>
    <property type="match status" value="3"/>
</dbReference>
<evidence type="ECO:0000256" key="3">
    <source>
        <dbReference type="SAM" id="Phobius"/>
    </source>
</evidence>
<dbReference type="PROSITE" id="PS50835">
    <property type="entry name" value="IG_LIKE"/>
    <property type="match status" value="2"/>
</dbReference>
<evidence type="ECO:0000256" key="2">
    <source>
        <dbReference type="ARBA" id="ARBA00023319"/>
    </source>
</evidence>
<dbReference type="AlphaFoldDB" id="A0AAW2B0A9"/>
<dbReference type="InterPro" id="IPR007110">
    <property type="entry name" value="Ig-like_dom"/>
</dbReference>
<comment type="caution">
    <text evidence="5">The sequence shown here is derived from an EMBL/GenBank/DDBJ whole genome shotgun (WGS) entry which is preliminary data.</text>
</comment>
<organism evidence="5 6">
    <name type="scientific">Culter alburnus</name>
    <name type="common">Topmouth culter</name>
    <dbReference type="NCBI Taxonomy" id="194366"/>
    <lineage>
        <taxon>Eukaryota</taxon>
        <taxon>Metazoa</taxon>
        <taxon>Chordata</taxon>
        <taxon>Craniata</taxon>
        <taxon>Vertebrata</taxon>
        <taxon>Euteleostomi</taxon>
        <taxon>Actinopterygii</taxon>
        <taxon>Neopterygii</taxon>
        <taxon>Teleostei</taxon>
        <taxon>Ostariophysi</taxon>
        <taxon>Cypriniformes</taxon>
        <taxon>Xenocyprididae</taxon>
        <taxon>Xenocypridinae</taxon>
        <taxon>Culter</taxon>
    </lineage>
</organism>
<dbReference type="InterPro" id="IPR013783">
    <property type="entry name" value="Ig-like_fold"/>
</dbReference>
<feature type="transmembrane region" description="Helical" evidence="3">
    <location>
        <begin position="375"/>
        <end position="399"/>
    </location>
</feature>
<gene>
    <name evidence="5" type="ORF">ABG768_019587</name>
</gene>
<dbReference type="Gene3D" id="2.60.40.10">
    <property type="entry name" value="Immunoglobulins"/>
    <property type="match status" value="3"/>
</dbReference>
<dbReference type="CDD" id="cd00098">
    <property type="entry name" value="IgC1"/>
    <property type="match status" value="1"/>
</dbReference>
<evidence type="ECO:0000313" key="5">
    <source>
        <dbReference type="EMBL" id="KAK9977790.1"/>
    </source>
</evidence>
<dbReference type="FunFam" id="2.60.40.10:FF:000283">
    <property type="entry name" value="Immunoglobulin kappa constant"/>
    <property type="match status" value="1"/>
</dbReference>
<dbReference type="InterPro" id="IPR050380">
    <property type="entry name" value="Immune_Resp_Modulators"/>
</dbReference>
<keyword evidence="2" id="KW-0393">Immunoglobulin domain</keyword>
<dbReference type="InterPro" id="IPR036179">
    <property type="entry name" value="Ig-like_dom_sf"/>
</dbReference>